<dbReference type="Proteomes" id="UP000037460">
    <property type="component" value="Unassembled WGS sequence"/>
</dbReference>
<evidence type="ECO:0000259" key="6">
    <source>
        <dbReference type="Pfam" id="PF03798"/>
    </source>
</evidence>
<feature type="transmembrane region" description="Helical" evidence="5">
    <location>
        <begin position="117"/>
        <end position="134"/>
    </location>
</feature>
<name>A0A0M0JYN9_9EUKA</name>
<evidence type="ECO:0000256" key="5">
    <source>
        <dbReference type="SAM" id="Phobius"/>
    </source>
</evidence>
<dbReference type="GO" id="GO:0016020">
    <property type="term" value="C:membrane"/>
    <property type="evidence" value="ECO:0007669"/>
    <property type="project" value="UniProtKB-SubCell"/>
</dbReference>
<dbReference type="AlphaFoldDB" id="A0A0M0JYN9"/>
<keyword evidence="4 5" id="KW-0472">Membrane</keyword>
<dbReference type="InterPro" id="IPR006634">
    <property type="entry name" value="TLC-dom"/>
</dbReference>
<feature type="domain" description="TLC" evidence="6">
    <location>
        <begin position="51"/>
        <end position="235"/>
    </location>
</feature>
<proteinExistence type="predicted"/>
<evidence type="ECO:0000313" key="8">
    <source>
        <dbReference type="Proteomes" id="UP000037460"/>
    </source>
</evidence>
<keyword evidence="2 5" id="KW-0812">Transmembrane</keyword>
<evidence type="ECO:0000256" key="2">
    <source>
        <dbReference type="ARBA" id="ARBA00022692"/>
    </source>
</evidence>
<protein>
    <recommendedName>
        <fullName evidence="6">TLC domain-containing protein</fullName>
    </recommendedName>
</protein>
<organism evidence="7 8">
    <name type="scientific">Chrysochromulina tobinii</name>
    <dbReference type="NCBI Taxonomy" id="1460289"/>
    <lineage>
        <taxon>Eukaryota</taxon>
        <taxon>Haptista</taxon>
        <taxon>Haptophyta</taxon>
        <taxon>Prymnesiophyceae</taxon>
        <taxon>Prymnesiales</taxon>
        <taxon>Chrysochromulinaceae</taxon>
        <taxon>Chrysochromulina</taxon>
    </lineage>
</organism>
<comment type="caution">
    <text evidence="7">The sequence shown here is derived from an EMBL/GenBank/DDBJ whole genome shotgun (WGS) entry which is preliminary data.</text>
</comment>
<evidence type="ECO:0000256" key="3">
    <source>
        <dbReference type="ARBA" id="ARBA00022989"/>
    </source>
</evidence>
<evidence type="ECO:0000256" key="1">
    <source>
        <dbReference type="ARBA" id="ARBA00004141"/>
    </source>
</evidence>
<reference evidence="8" key="1">
    <citation type="journal article" date="2015" name="PLoS Genet.">
        <title>Genome Sequence and Transcriptome Analyses of Chrysochromulina tobin: Metabolic Tools for Enhanced Algal Fitness in the Prominent Order Prymnesiales (Haptophyceae).</title>
        <authorList>
            <person name="Hovde B.T."/>
            <person name="Deodato C.R."/>
            <person name="Hunsperger H.M."/>
            <person name="Ryken S.A."/>
            <person name="Yost W."/>
            <person name="Jha R.K."/>
            <person name="Patterson J."/>
            <person name="Monnat R.J. Jr."/>
            <person name="Barlow S.B."/>
            <person name="Starkenburg S.R."/>
            <person name="Cattolico R.A."/>
        </authorList>
    </citation>
    <scope>NUCLEOTIDE SEQUENCE</scope>
    <source>
        <strain evidence="8">CCMP291</strain>
    </source>
</reference>
<dbReference type="EMBL" id="JWZX01001959">
    <property type="protein sequence ID" value="KOO31684.1"/>
    <property type="molecule type" value="Genomic_DNA"/>
</dbReference>
<keyword evidence="8" id="KW-1185">Reference proteome</keyword>
<sequence>MEGPSVYAIGAVAIASATAHRLLDGLPSSVVQRVLARCGAHGSNGFDARMWVHSAAMGIGAAVATTMDSLTAEVIEPERSFRCMPPASQLAWMLPAAEMGYALHDLRDALRIGNPSFIAHGAFVGGFLALLFWLDVAHHVGAALSLHISSIFLNLRRVDFGPRANAAIDIAFGVSFLILRLVMLPALWLIFLVRGAAEPRNRFGACMAGGRVLYVAFVGGLALHGLNVYWGWLIWGKLHSRWRDSDGLGRMRAEGHYKQS</sequence>
<feature type="transmembrane region" description="Helical" evidence="5">
    <location>
        <begin position="170"/>
        <end position="192"/>
    </location>
</feature>
<comment type="subcellular location">
    <subcellularLocation>
        <location evidence="1">Membrane</location>
        <topology evidence="1">Multi-pass membrane protein</topology>
    </subcellularLocation>
</comment>
<evidence type="ECO:0000313" key="7">
    <source>
        <dbReference type="EMBL" id="KOO31684.1"/>
    </source>
</evidence>
<dbReference type="Pfam" id="PF03798">
    <property type="entry name" value="TRAM_LAG1_CLN8"/>
    <property type="match status" value="1"/>
</dbReference>
<keyword evidence="3 5" id="KW-1133">Transmembrane helix</keyword>
<accession>A0A0M0JYN9</accession>
<evidence type="ECO:0000256" key="4">
    <source>
        <dbReference type="ARBA" id="ARBA00023136"/>
    </source>
</evidence>
<feature type="transmembrane region" description="Helical" evidence="5">
    <location>
        <begin position="212"/>
        <end position="235"/>
    </location>
</feature>
<gene>
    <name evidence="7" type="ORF">Ctob_012429</name>
</gene>